<gene>
    <name evidence="1" type="ORF">BDW59DRAFT_140872</name>
</gene>
<keyword evidence="2" id="KW-1185">Reference proteome</keyword>
<reference evidence="1 2" key="1">
    <citation type="submission" date="2024-07" db="EMBL/GenBank/DDBJ databases">
        <title>Section-level genome sequencing and comparative genomics of Aspergillus sections Usti and Cavernicolus.</title>
        <authorList>
            <consortium name="Lawrence Berkeley National Laboratory"/>
            <person name="Nybo J.L."/>
            <person name="Vesth T.C."/>
            <person name="Theobald S."/>
            <person name="Frisvad J.C."/>
            <person name="Larsen T.O."/>
            <person name="Kjaerboelling I."/>
            <person name="Rothschild-Mancinelli K."/>
            <person name="Lyhne E.K."/>
            <person name="Kogle M.E."/>
            <person name="Barry K."/>
            <person name="Clum A."/>
            <person name="Na H."/>
            <person name="Ledsgaard L."/>
            <person name="Lin J."/>
            <person name="Lipzen A."/>
            <person name="Kuo A."/>
            <person name="Riley R."/>
            <person name="Mondo S."/>
            <person name="LaButti K."/>
            <person name="Haridas S."/>
            <person name="Pangalinan J."/>
            <person name="Salamov A.A."/>
            <person name="Simmons B.A."/>
            <person name="Magnuson J.K."/>
            <person name="Chen J."/>
            <person name="Drula E."/>
            <person name="Henrissat B."/>
            <person name="Wiebenga A."/>
            <person name="Lubbers R.J."/>
            <person name="Gomes A.C."/>
            <person name="Makela M.R."/>
            <person name="Stajich J."/>
            <person name="Grigoriev I.V."/>
            <person name="Mortensen U.H."/>
            <person name="De vries R.P."/>
            <person name="Baker S.E."/>
            <person name="Andersen M.R."/>
        </authorList>
    </citation>
    <scope>NUCLEOTIDE SEQUENCE [LARGE SCALE GENOMIC DNA]</scope>
    <source>
        <strain evidence="1 2">CBS 600.67</strain>
    </source>
</reference>
<evidence type="ECO:0000313" key="2">
    <source>
        <dbReference type="Proteomes" id="UP001610335"/>
    </source>
</evidence>
<protein>
    <submittedName>
        <fullName evidence="1">Uncharacterized protein</fullName>
    </submittedName>
</protein>
<dbReference type="EMBL" id="JBFXLS010000011">
    <property type="protein sequence ID" value="KAL2830836.1"/>
    <property type="molecule type" value="Genomic_DNA"/>
</dbReference>
<organism evidence="1 2">
    <name type="scientific">Aspergillus cavernicola</name>
    <dbReference type="NCBI Taxonomy" id="176166"/>
    <lineage>
        <taxon>Eukaryota</taxon>
        <taxon>Fungi</taxon>
        <taxon>Dikarya</taxon>
        <taxon>Ascomycota</taxon>
        <taxon>Pezizomycotina</taxon>
        <taxon>Eurotiomycetes</taxon>
        <taxon>Eurotiomycetidae</taxon>
        <taxon>Eurotiales</taxon>
        <taxon>Aspergillaceae</taxon>
        <taxon>Aspergillus</taxon>
        <taxon>Aspergillus subgen. Nidulantes</taxon>
    </lineage>
</organism>
<name>A0ABR4ISS7_9EURO</name>
<sequence>MIMIKNTLRIPGKTALLIQTSITIIQDADKVRDNPHTWRWTICEARLSLIPGFQLLCLYAIVPFTATKPPPKRTTLR</sequence>
<proteinExistence type="predicted"/>
<accession>A0ABR4ISS7</accession>
<evidence type="ECO:0000313" key="1">
    <source>
        <dbReference type="EMBL" id="KAL2830836.1"/>
    </source>
</evidence>
<comment type="caution">
    <text evidence="1">The sequence shown here is derived from an EMBL/GenBank/DDBJ whole genome shotgun (WGS) entry which is preliminary data.</text>
</comment>
<dbReference type="Proteomes" id="UP001610335">
    <property type="component" value="Unassembled WGS sequence"/>
</dbReference>